<evidence type="ECO:0000313" key="4">
    <source>
        <dbReference type="Proteomes" id="UP000004508"/>
    </source>
</evidence>
<keyword evidence="4" id="KW-1185">Reference proteome</keyword>
<feature type="domain" description="Zinc-ribbon" evidence="2">
    <location>
        <begin position="29"/>
        <end position="50"/>
    </location>
</feature>
<organism evidence="3 4">
    <name type="scientific">Ktedonobacter racemifer DSM 44963</name>
    <dbReference type="NCBI Taxonomy" id="485913"/>
    <lineage>
        <taxon>Bacteria</taxon>
        <taxon>Bacillati</taxon>
        <taxon>Chloroflexota</taxon>
        <taxon>Ktedonobacteria</taxon>
        <taxon>Ktedonobacterales</taxon>
        <taxon>Ktedonobacteraceae</taxon>
        <taxon>Ktedonobacter</taxon>
    </lineage>
</organism>
<evidence type="ECO:0000313" key="3">
    <source>
        <dbReference type="EMBL" id="EFH82159.1"/>
    </source>
</evidence>
<evidence type="ECO:0000259" key="2">
    <source>
        <dbReference type="Pfam" id="PF13240"/>
    </source>
</evidence>
<dbReference type="InParanoid" id="D6U019"/>
<dbReference type="OrthoDB" id="164063at2"/>
<dbReference type="InterPro" id="IPR026870">
    <property type="entry name" value="Zinc_ribbon_dom"/>
</dbReference>
<dbReference type="RefSeq" id="WP_007920051.1">
    <property type="nucleotide sequence ID" value="NZ_ADVG01000004.1"/>
</dbReference>
<reference evidence="3 4" key="1">
    <citation type="journal article" date="2011" name="Stand. Genomic Sci.">
        <title>Non-contiguous finished genome sequence and contextual data of the filamentous soil bacterium Ktedonobacter racemifer type strain (SOSP1-21).</title>
        <authorList>
            <person name="Chang Y.J."/>
            <person name="Land M."/>
            <person name="Hauser L."/>
            <person name="Chertkov O."/>
            <person name="Del Rio T.G."/>
            <person name="Nolan M."/>
            <person name="Copeland A."/>
            <person name="Tice H."/>
            <person name="Cheng J.F."/>
            <person name="Lucas S."/>
            <person name="Han C."/>
            <person name="Goodwin L."/>
            <person name="Pitluck S."/>
            <person name="Ivanova N."/>
            <person name="Ovchinikova G."/>
            <person name="Pati A."/>
            <person name="Chen A."/>
            <person name="Palaniappan K."/>
            <person name="Mavromatis K."/>
            <person name="Liolios K."/>
            <person name="Brettin T."/>
            <person name="Fiebig A."/>
            <person name="Rohde M."/>
            <person name="Abt B."/>
            <person name="Goker M."/>
            <person name="Detter J.C."/>
            <person name="Woyke T."/>
            <person name="Bristow J."/>
            <person name="Eisen J.A."/>
            <person name="Markowitz V."/>
            <person name="Hugenholtz P."/>
            <person name="Kyrpides N.C."/>
            <person name="Klenk H.P."/>
            <person name="Lapidus A."/>
        </authorList>
    </citation>
    <scope>NUCLEOTIDE SEQUENCE [LARGE SCALE GENOMIC DNA]</scope>
    <source>
        <strain evidence="4">DSM 44963</strain>
    </source>
</reference>
<protein>
    <recommendedName>
        <fullName evidence="2">Zinc-ribbon domain-containing protein</fullName>
    </recommendedName>
</protein>
<feature type="coiled-coil region" evidence="1">
    <location>
        <begin position="132"/>
        <end position="159"/>
    </location>
</feature>
<dbReference type="Proteomes" id="UP000004508">
    <property type="component" value="Unassembled WGS sequence"/>
</dbReference>
<feature type="coiled-coil region" evidence="1">
    <location>
        <begin position="73"/>
        <end position="100"/>
    </location>
</feature>
<keyword evidence="1" id="KW-0175">Coiled coil</keyword>
<sequence length="169" mass="19015">MLPLHPPSPKGTPIHPRLRKSGAFWAVLCNACGKRVKDGAHFCENCGAALREPNAITSYAPQAPGRHSSGDTADPYKDQIAALKLEIKQLKLELKHVTSGMSNTRSQYYQTAAFVPHGLLRLGYKWFEDLRLLGPQQQKQRLQQEVMRLEQELIDLQQAQMGWKTGRRG</sequence>
<dbReference type="Pfam" id="PF13240">
    <property type="entry name" value="Zn_Ribbon_1"/>
    <property type="match status" value="1"/>
</dbReference>
<comment type="caution">
    <text evidence="3">The sequence shown here is derived from an EMBL/GenBank/DDBJ whole genome shotgun (WGS) entry which is preliminary data.</text>
</comment>
<name>D6U019_KTERA</name>
<evidence type="ECO:0000256" key="1">
    <source>
        <dbReference type="SAM" id="Coils"/>
    </source>
</evidence>
<proteinExistence type="predicted"/>
<gene>
    <name evidence="3" type="ORF">Krac_2944</name>
</gene>
<dbReference type="EMBL" id="ADVG01000004">
    <property type="protein sequence ID" value="EFH82159.1"/>
    <property type="molecule type" value="Genomic_DNA"/>
</dbReference>
<dbReference type="AlphaFoldDB" id="D6U019"/>
<accession>D6U019</accession>